<dbReference type="Gene3D" id="3.40.50.2300">
    <property type="match status" value="1"/>
</dbReference>
<dbReference type="GO" id="GO:0000160">
    <property type="term" value="P:phosphorelay signal transduction system"/>
    <property type="evidence" value="ECO:0007669"/>
    <property type="project" value="InterPro"/>
</dbReference>
<dbReference type="SMART" id="SM00448">
    <property type="entry name" value="REC"/>
    <property type="match status" value="1"/>
</dbReference>
<reference evidence="3" key="1">
    <citation type="submission" date="2022-09" db="EMBL/GenBank/DDBJ databases">
        <authorList>
            <person name="Yuan C."/>
            <person name="Ke Z."/>
        </authorList>
    </citation>
    <scope>NUCLEOTIDE SEQUENCE</scope>
    <source>
        <strain evidence="3">LB-8</strain>
    </source>
</reference>
<comment type="caution">
    <text evidence="1">Lacks conserved residue(s) required for the propagation of feature annotation.</text>
</comment>
<evidence type="ECO:0000256" key="1">
    <source>
        <dbReference type="PROSITE-ProRule" id="PRU00169"/>
    </source>
</evidence>
<dbReference type="InterPro" id="IPR001789">
    <property type="entry name" value="Sig_transdc_resp-reg_receiver"/>
</dbReference>
<sequence length="134" mass="15640">MIKNTNQMKNIFLIENNLDDYWLFTEAITRISDKIAIKCSQDLDNLLKTLEEEQPCLIFIEYHLPKKNGIDYIKQIKSHPALTDIPIIMWSTTCSLLEIEKAYDEGAQLYIEKPWSFQELVGEVKTVLKQNSMV</sequence>
<accession>A0A9X2XNP2</accession>
<evidence type="ECO:0000259" key="2">
    <source>
        <dbReference type="PROSITE" id="PS50110"/>
    </source>
</evidence>
<evidence type="ECO:0000313" key="3">
    <source>
        <dbReference type="EMBL" id="MCU7549253.1"/>
    </source>
</evidence>
<dbReference type="Proteomes" id="UP001155483">
    <property type="component" value="Unassembled WGS sequence"/>
</dbReference>
<dbReference type="SUPFAM" id="SSF52172">
    <property type="entry name" value="CheY-like"/>
    <property type="match status" value="1"/>
</dbReference>
<dbReference type="InterPro" id="IPR052893">
    <property type="entry name" value="TCS_response_regulator"/>
</dbReference>
<dbReference type="PROSITE" id="PS50110">
    <property type="entry name" value="RESPONSE_REGULATORY"/>
    <property type="match status" value="1"/>
</dbReference>
<organism evidence="3 4">
    <name type="scientific">Paraflavisolibacter caeni</name>
    <dbReference type="NCBI Taxonomy" id="2982496"/>
    <lineage>
        <taxon>Bacteria</taxon>
        <taxon>Pseudomonadati</taxon>
        <taxon>Bacteroidota</taxon>
        <taxon>Chitinophagia</taxon>
        <taxon>Chitinophagales</taxon>
        <taxon>Chitinophagaceae</taxon>
        <taxon>Paraflavisolibacter</taxon>
    </lineage>
</organism>
<dbReference type="Pfam" id="PF00072">
    <property type="entry name" value="Response_reg"/>
    <property type="match status" value="1"/>
</dbReference>
<comment type="caution">
    <text evidence="3">The sequence shown here is derived from an EMBL/GenBank/DDBJ whole genome shotgun (WGS) entry which is preliminary data.</text>
</comment>
<dbReference type="PANTHER" id="PTHR44520">
    <property type="entry name" value="RESPONSE REGULATOR RCP1-RELATED"/>
    <property type="match status" value="1"/>
</dbReference>
<name>A0A9X2XNP2_9BACT</name>
<dbReference type="InterPro" id="IPR011006">
    <property type="entry name" value="CheY-like_superfamily"/>
</dbReference>
<keyword evidence="4" id="KW-1185">Reference proteome</keyword>
<proteinExistence type="predicted"/>
<dbReference type="EMBL" id="JAOTIF010000005">
    <property type="protein sequence ID" value="MCU7549253.1"/>
    <property type="molecule type" value="Genomic_DNA"/>
</dbReference>
<feature type="domain" description="Response regulatory" evidence="2">
    <location>
        <begin position="10"/>
        <end position="128"/>
    </location>
</feature>
<dbReference type="RefSeq" id="WP_279296698.1">
    <property type="nucleotide sequence ID" value="NZ_JAOTIF010000005.1"/>
</dbReference>
<gene>
    <name evidence="3" type="ORF">OCK74_09005</name>
</gene>
<dbReference type="PANTHER" id="PTHR44520:SF2">
    <property type="entry name" value="RESPONSE REGULATOR RCP1"/>
    <property type="match status" value="1"/>
</dbReference>
<dbReference type="AlphaFoldDB" id="A0A9X2XNP2"/>
<reference evidence="3" key="2">
    <citation type="submission" date="2023-04" db="EMBL/GenBank/DDBJ databases">
        <title>Paracnuella aquatica gen. nov., sp. nov., a member of the family Chitinophagaceae isolated from a hot spring.</title>
        <authorList>
            <person name="Wang C."/>
        </authorList>
    </citation>
    <scope>NUCLEOTIDE SEQUENCE</scope>
    <source>
        <strain evidence="3">LB-8</strain>
    </source>
</reference>
<protein>
    <submittedName>
        <fullName evidence="3">Response regulator</fullName>
    </submittedName>
</protein>
<evidence type="ECO:0000313" key="4">
    <source>
        <dbReference type="Proteomes" id="UP001155483"/>
    </source>
</evidence>